<accession>A0A7S2J7F4</accession>
<dbReference type="Gene3D" id="3.30.1310.10">
    <property type="entry name" value="Nucleoid-associated protein YbaB-like domain"/>
    <property type="match status" value="1"/>
</dbReference>
<evidence type="ECO:0000256" key="2">
    <source>
        <dbReference type="SAM" id="Coils"/>
    </source>
</evidence>
<gene>
    <name evidence="3" type="ORF">CBRE1094_LOCUS41093</name>
</gene>
<keyword evidence="1" id="KW-0238">DNA-binding</keyword>
<dbReference type="GO" id="GO:0003677">
    <property type="term" value="F:DNA binding"/>
    <property type="evidence" value="ECO:0007669"/>
    <property type="project" value="UniProtKB-KW"/>
</dbReference>
<dbReference type="PIRSF" id="PIRSF004555">
    <property type="entry name" value="UCP004555"/>
    <property type="match status" value="1"/>
</dbReference>
<name>A0A7S2J7F4_9EUKA</name>
<dbReference type="InterPro" id="IPR036894">
    <property type="entry name" value="YbaB-like_sf"/>
</dbReference>
<evidence type="ECO:0008006" key="4">
    <source>
        <dbReference type="Google" id="ProtNLM"/>
    </source>
</evidence>
<protein>
    <recommendedName>
        <fullName evidence="4">Nucleoid-associated protein</fullName>
    </recommendedName>
</protein>
<dbReference type="Pfam" id="PF02575">
    <property type="entry name" value="YbaB_DNA_bd"/>
    <property type="match status" value="1"/>
</dbReference>
<feature type="coiled-coil region" evidence="2">
    <location>
        <begin position="19"/>
        <end position="46"/>
    </location>
</feature>
<dbReference type="AlphaFoldDB" id="A0A7S2J7F4"/>
<sequence length="119" mass="12541">MDKIKAAQQMFNPEMMKKYSEVGVKVQALQEELAQTEIECASKEGAIVVTVTGTQVPVSVTVTDELCSSGAEAVSSELSNALKQAHAKSGKYAQDKMKEVYEDLGLSAGMAGMGAPPGQ</sequence>
<keyword evidence="2" id="KW-0175">Coiled coil</keyword>
<dbReference type="PANTHER" id="PTHR33449:SF1">
    <property type="entry name" value="NUCLEOID-ASSOCIATED PROTEIN YBAB"/>
    <property type="match status" value="1"/>
</dbReference>
<dbReference type="EMBL" id="HBGU01075402">
    <property type="protein sequence ID" value="CAD9539858.1"/>
    <property type="molecule type" value="Transcribed_RNA"/>
</dbReference>
<proteinExistence type="predicted"/>
<dbReference type="PANTHER" id="PTHR33449">
    <property type="entry name" value="NUCLEOID-ASSOCIATED PROTEIN YBAB"/>
    <property type="match status" value="1"/>
</dbReference>
<reference evidence="3" key="1">
    <citation type="submission" date="2021-01" db="EMBL/GenBank/DDBJ databases">
        <authorList>
            <person name="Corre E."/>
            <person name="Pelletier E."/>
            <person name="Niang G."/>
            <person name="Scheremetjew M."/>
            <person name="Finn R."/>
            <person name="Kale V."/>
            <person name="Holt S."/>
            <person name="Cochrane G."/>
            <person name="Meng A."/>
            <person name="Brown T."/>
            <person name="Cohen L."/>
        </authorList>
    </citation>
    <scope>NUCLEOTIDE SEQUENCE</scope>
    <source>
        <strain evidence="3">UTEX LB 985</strain>
    </source>
</reference>
<evidence type="ECO:0000313" key="3">
    <source>
        <dbReference type="EMBL" id="CAD9539858.1"/>
    </source>
</evidence>
<dbReference type="SUPFAM" id="SSF82607">
    <property type="entry name" value="YbaB-like"/>
    <property type="match status" value="1"/>
</dbReference>
<evidence type="ECO:0000256" key="1">
    <source>
        <dbReference type="ARBA" id="ARBA00023125"/>
    </source>
</evidence>
<dbReference type="InterPro" id="IPR004401">
    <property type="entry name" value="YbaB/EbfC"/>
</dbReference>
<organism evidence="3">
    <name type="scientific">Haptolina brevifila</name>
    <dbReference type="NCBI Taxonomy" id="156173"/>
    <lineage>
        <taxon>Eukaryota</taxon>
        <taxon>Haptista</taxon>
        <taxon>Haptophyta</taxon>
        <taxon>Prymnesiophyceae</taxon>
        <taxon>Prymnesiales</taxon>
        <taxon>Prymnesiaceae</taxon>
        <taxon>Haptolina</taxon>
    </lineage>
</organism>